<evidence type="ECO:0000256" key="1">
    <source>
        <dbReference type="SAM" id="Phobius"/>
    </source>
</evidence>
<reference key="2">
    <citation type="submission" date="2011-08" db="EMBL/GenBank/DDBJ databases">
        <title>Genome sequence of Naumovozyma castellii.</title>
        <authorList>
            <person name="Gordon J.L."/>
            <person name="Armisen D."/>
            <person name="Proux-Wera E."/>
            <person name="OhEigeartaigh S.S."/>
            <person name="Byrne K.P."/>
            <person name="Wolfe K.H."/>
        </authorList>
    </citation>
    <scope>NUCLEOTIDE SEQUENCE</scope>
    <source>
        <strain>Type strain:CBS 4309</strain>
    </source>
</reference>
<sequence length="65" mass="7509">MSFFVNNKVIEFFQRLSRRPSAGIMWLFTGVIVTGTAYLMLFLPGVPRDITVDQDEELQELVEIE</sequence>
<feature type="transmembrane region" description="Helical" evidence="1">
    <location>
        <begin position="21"/>
        <end position="43"/>
    </location>
</feature>
<keyword evidence="1" id="KW-0472">Membrane</keyword>
<dbReference type="KEGG" id="ncs:NCAS_0A14860"/>
<keyword evidence="1" id="KW-1133">Transmembrane helix</keyword>
<dbReference type="InParanoid" id="G0V993"/>
<dbReference type="OrthoDB" id="4030176at2759"/>
<protein>
    <submittedName>
        <fullName evidence="2">Uncharacterized protein</fullName>
    </submittedName>
</protein>
<gene>
    <name evidence="2" type="primary">NCAS0A14860</name>
    <name evidence="2" type="ordered locus">NCAS_0A14860</name>
</gene>
<evidence type="ECO:0000313" key="2">
    <source>
        <dbReference type="EMBL" id="CCC68044.1"/>
    </source>
</evidence>
<dbReference type="OMA" id="STIAMWV"/>
<dbReference type="HOGENOM" id="CLU_206741_0_0_1"/>
<dbReference type="FunCoup" id="G0V993">
    <property type="interactions" value="7"/>
</dbReference>
<organism evidence="2 3">
    <name type="scientific">Naumovozyma castellii</name>
    <name type="common">Yeast</name>
    <name type="synonym">Saccharomyces castellii</name>
    <dbReference type="NCBI Taxonomy" id="27288"/>
    <lineage>
        <taxon>Eukaryota</taxon>
        <taxon>Fungi</taxon>
        <taxon>Dikarya</taxon>
        <taxon>Ascomycota</taxon>
        <taxon>Saccharomycotina</taxon>
        <taxon>Saccharomycetes</taxon>
        <taxon>Saccharomycetales</taxon>
        <taxon>Saccharomycetaceae</taxon>
        <taxon>Naumovozyma</taxon>
    </lineage>
</organism>
<accession>G0V993</accession>
<reference evidence="2 3" key="1">
    <citation type="journal article" date="2011" name="Proc. Natl. Acad. Sci. U.S.A.">
        <title>Evolutionary erosion of yeast sex chromosomes by mating-type switching accidents.</title>
        <authorList>
            <person name="Gordon J.L."/>
            <person name="Armisen D."/>
            <person name="Proux-Wera E."/>
            <person name="Oheigeartaigh S.S."/>
            <person name="Byrne K.P."/>
            <person name="Wolfe K.H."/>
        </authorList>
    </citation>
    <scope>NUCLEOTIDE SEQUENCE [LARGE SCALE GENOMIC DNA]</scope>
    <source>
        <strain evidence="3">ATCC 76901 / BCRC 22586 / CBS 4309 / NBRC 1992 / NRRL Y-12630</strain>
    </source>
</reference>
<dbReference type="GeneID" id="96901519"/>
<name>G0V993_NAUCA</name>
<dbReference type="Proteomes" id="UP000001640">
    <property type="component" value="Chromosome 1"/>
</dbReference>
<dbReference type="RefSeq" id="XP_003674422.1">
    <property type="nucleotide sequence ID" value="XM_003674374.1"/>
</dbReference>
<proteinExistence type="predicted"/>
<keyword evidence="1" id="KW-0812">Transmembrane</keyword>
<evidence type="ECO:0000313" key="3">
    <source>
        <dbReference type="Proteomes" id="UP000001640"/>
    </source>
</evidence>
<dbReference type="AlphaFoldDB" id="G0V993"/>
<dbReference type="EMBL" id="HE576752">
    <property type="protein sequence ID" value="CCC68044.1"/>
    <property type="molecule type" value="Genomic_DNA"/>
</dbReference>
<keyword evidence="3" id="KW-1185">Reference proteome</keyword>